<protein>
    <submittedName>
        <fullName evidence="1">CRISPR-associated Csd1 family protein</fullName>
    </submittedName>
</protein>
<dbReference type="InterPro" id="IPR010144">
    <property type="entry name" value="CRISPR-assoc_prot_Csd1-typ"/>
</dbReference>
<dbReference type="NCBIfam" id="TIGR01863">
    <property type="entry name" value="cas_Csd1"/>
    <property type="match status" value="1"/>
</dbReference>
<reference evidence="1 2" key="1">
    <citation type="submission" date="2019-07" db="EMBL/GenBank/DDBJ databases">
        <title>Whole genome shotgun sequence of Meiothermus hypogaeus NBRC 106114.</title>
        <authorList>
            <person name="Hosoyama A."/>
            <person name="Uohara A."/>
            <person name="Ohji S."/>
            <person name="Ichikawa N."/>
        </authorList>
    </citation>
    <scope>NUCLEOTIDE SEQUENCE [LARGE SCALE GENOMIC DNA]</scope>
    <source>
        <strain evidence="1 2">NBRC 106114</strain>
    </source>
</reference>
<dbReference type="Proteomes" id="UP000321197">
    <property type="component" value="Unassembled WGS sequence"/>
</dbReference>
<accession>A0A511R245</accession>
<sequence>MLAQLVEYARQKGLGTEPGFTSKELRWLAGVSPEGELTELIPLDQVKIAPDLSQPDMMGLPGYLRTQGHTVEQAAHFLADTCAVVFGLPERDAAGNIKKPDEHSKNLQKQATFRLLIQLAAKNVPLLKPIAQALSDPQQVQAFLQKLEAQAQKKGAEKLRPTDKISFFVQGRCVLDCPDWHDWWRQFRAQAFPRSGAAGQMPSFASGELVTPASTHPKVTRLGGSAFGHALVTYDKEAFESYGLSQGENSAVEEAAAAAYRAGLDTLLEKAQTLGEMKVVVWYDREIPEEDDFFRDLFAPGSSEAEELQALERAYRVLQALKAGQMPPQIRNSRFFATAMSPASGRVMVRDWQIGQLEEFVEAVKTWFEHLTIVRRSGDRAASLPGLNRLFLSLQRPKSPEQKLDDYLKPIKTLQVPLWRAALNPKMSIPYAAVAKIMETHTAEVMTGAFSEALRAQKPDAAALGRIYARMGLLKAYHIRKGGSMSTALDPQHPSSSYHCGRLMCLLAQIQEAASESDINAGVVQRYYGAASSTPALVLGRLTRLSQHHLARMAKDSPGLAHWFNSQLAQVWSALGPTLPRTLSLEEQSLFALGYYHQLAQSRKKEATQTQDPSAPSLSRE</sequence>
<proteinExistence type="predicted"/>
<dbReference type="OrthoDB" id="9778918at2"/>
<dbReference type="Pfam" id="PF09709">
    <property type="entry name" value="Cas_Csd1"/>
    <property type="match status" value="1"/>
</dbReference>
<comment type="caution">
    <text evidence="1">The sequence shown here is derived from an EMBL/GenBank/DDBJ whole genome shotgun (WGS) entry which is preliminary data.</text>
</comment>
<dbReference type="AlphaFoldDB" id="A0A511R245"/>
<name>A0A511R245_9DEIN</name>
<evidence type="ECO:0000313" key="1">
    <source>
        <dbReference type="EMBL" id="GEM83387.1"/>
    </source>
</evidence>
<dbReference type="RefSeq" id="WP_119339581.1">
    <property type="nucleotide sequence ID" value="NZ_BJXL01000042.1"/>
</dbReference>
<gene>
    <name evidence="1" type="ORF">MHY01S_15530</name>
</gene>
<dbReference type="EMBL" id="BJXL01000042">
    <property type="protein sequence ID" value="GEM83387.1"/>
    <property type="molecule type" value="Genomic_DNA"/>
</dbReference>
<evidence type="ECO:0000313" key="2">
    <source>
        <dbReference type="Proteomes" id="UP000321197"/>
    </source>
</evidence>
<organism evidence="1 2">
    <name type="scientific">Meiothermus hypogaeus NBRC 106114</name>
    <dbReference type="NCBI Taxonomy" id="1227553"/>
    <lineage>
        <taxon>Bacteria</taxon>
        <taxon>Thermotogati</taxon>
        <taxon>Deinococcota</taxon>
        <taxon>Deinococci</taxon>
        <taxon>Thermales</taxon>
        <taxon>Thermaceae</taxon>
        <taxon>Meiothermus</taxon>
    </lineage>
</organism>